<gene>
    <name evidence="1" type="ORF">EMQ_2798</name>
</gene>
<dbReference type="AlphaFoldDB" id="A0AB33IJ03"/>
<sequence>MTYTVNANDRLVPTVQAVGSDKLKQIRIGGITVVKKTDGSLDAWRSVKTGNADTVSLSVRELDCLLKIVSAALEFSSSENHESRLEAWLEGYSDALRKTHLDESLDQFPPRK</sequence>
<reference evidence="1 2" key="1">
    <citation type="journal article" date="2011" name="Microbiology">
        <title>Transcriptome response to different carbon sources in Acetobacter aceti.</title>
        <authorList>
            <person name="Sakurai K."/>
            <person name="Arai H."/>
            <person name="Ishii M."/>
            <person name="Igarashi Y."/>
        </authorList>
    </citation>
    <scope>NUCLEOTIDE SEQUENCE [LARGE SCALE GENOMIC DNA]</scope>
    <source>
        <strain evidence="1 2">NBRC 14818</strain>
    </source>
</reference>
<keyword evidence="2" id="KW-1185">Reference proteome</keyword>
<protein>
    <submittedName>
        <fullName evidence="1">Uncharacterized protein</fullName>
    </submittedName>
</protein>
<organism evidence="1 2">
    <name type="scientific">Acetobacter aceti NBRC 14818</name>
    <dbReference type="NCBI Taxonomy" id="887700"/>
    <lineage>
        <taxon>Bacteria</taxon>
        <taxon>Pseudomonadati</taxon>
        <taxon>Pseudomonadota</taxon>
        <taxon>Alphaproteobacteria</taxon>
        <taxon>Acetobacterales</taxon>
        <taxon>Acetobacteraceae</taxon>
        <taxon>Acetobacter</taxon>
        <taxon>Acetobacter subgen. Acetobacter</taxon>
    </lineage>
</organism>
<dbReference type="RefSeq" id="WP_187326304.1">
    <property type="nucleotide sequence ID" value="NZ_AP023410.1"/>
</dbReference>
<accession>A0AB33IJ03</accession>
<evidence type="ECO:0000313" key="1">
    <source>
        <dbReference type="EMBL" id="BCK77192.1"/>
    </source>
</evidence>
<evidence type="ECO:0000313" key="2">
    <source>
        <dbReference type="Proteomes" id="UP000516424"/>
    </source>
</evidence>
<name>A0AB33IJ03_ACEAC</name>
<dbReference type="EMBL" id="AP023410">
    <property type="protein sequence ID" value="BCK77192.1"/>
    <property type="molecule type" value="Genomic_DNA"/>
</dbReference>
<dbReference type="Proteomes" id="UP000516424">
    <property type="component" value="Chromosome"/>
</dbReference>
<proteinExistence type="predicted"/>